<name>A0A382TWN0_9ZZZZ</name>
<dbReference type="EMBL" id="UINC01139736">
    <property type="protein sequence ID" value="SVD26474.1"/>
    <property type="molecule type" value="Genomic_DNA"/>
</dbReference>
<protein>
    <submittedName>
        <fullName evidence="1">Uncharacterized protein</fullName>
    </submittedName>
</protein>
<gene>
    <name evidence="1" type="ORF">METZ01_LOCUS379328</name>
</gene>
<accession>A0A382TWN0</accession>
<sequence>MFVRHTLIYMVSGLFIFQSSFANESEVIENTFEGVNKELEIANSKYSFINEIYNESWALIIGINKYQNVDPLSYAVNDAVAVK</sequence>
<dbReference type="Gene3D" id="3.40.50.1460">
    <property type="match status" value="1"/>
</dbReference>
<organism evidence="1">
    <name type="scientific">marine metagenome</name>
    <dbReference type="NCBI Taxonomy" id="408172"/>
    <lineage>
        <taxon>unclassified sequences</taxon>
        <taxon>metagenomes</taxon>
        <taxon>ecological metagenomes</taxon>
    </lineage>
</organism>
<feature type="non-terminal residue" evidence="1">
    <location>
        <position position="83"/>
    </location>
</feature>
<reference evidence="1" key="1">
    <citation type="submission" date="2018-05" db="EMBL/GenBank/DDBJ databases">
        <authorList>
            <person name="Lanie J.A."/>
            <person name="Ng W.-L."/>
            <person name="Kazmierczak K.M."/>
            <person name="Andrzejewski T.M."/>
            <person name="Davidsen T.M."/>
            <person name="Wayne K.J."/>
            <person name="Tettelin H."/>
            <person name="Glass J.I."/>
            <person name="Rusch D."/>
            <person name="Podicherti R."/>
            <person name="Tsui H.-C.T."/>
            <person name="Winkler M.E."/>
        </authorList>
    </citation>
    <scope>NUCLEOTIDE SEQUENCE</scope>
</reference>
<proteinExistence type="predicted"/>
<evidence type="ECO:0000313" key="1">
    <source>
        <dbReference type="EMBL" id="SVD26474.1"/>
    </source>
</evidence>
<dbReference type="AlphaFoldDB" id="A0A382TWN0"/>